<dbReference type="PROSITE" id="PS51900">
    <property type="entry name" value="CB"/>
    <property type="match status" value="1"/>
</dbReference>
<feature type="domain" description="Core-binding (CB)" evidence="4">
    <location>
        <begin position="4"/>
        <end position="115"/>
    </location>
</feature>
<dbReference type="SUPFAM" id="SSF56349">
    <property type="entry name" value="DNA breaking-rejoining enzymes"/>
    <property type="match status" value="1"/>
</dbReference>
<keyword evidence="6" id="KW-1185">Reference proteome</keyword>
<dbReference type="OrthoDB" id="9785687at2"/>
<organism evidence="5 6">
    <name type="scientific">Fervidicella metallireducens AeB</name>
    <dbReference type="NCBI Taxonomy" id="1403537"/>
    <lineage>
        <taxon>Bacteria</taxon>
        <taxon>Bacillati</taxon>
        <taxon>Bacillota</taxon>
        <taxon>Clostridia</taxon>
        <taxon>Eubacteriales</taxon>
        <taxon>Clostridiaceae</taxon>
        <taxon>Fervidicella</taxon>
    </lineage>
</organism>
<dbReference type="STRING" id="1403537.Q428_13255"/>
<evidence type="ECO:0000256" key="3">
    <source>
        <dbReference type="PROSITE-ProRule" id="PRU01248"/>
    </source>
</evidence>
<dbReference type="EMBL" id="AZQP01000056">
    <property type="protein sequence ID" value="EYE87435.1"/>
    <property type="molecule type" value="Genomic_DNA"/>
</dbReference>
<comment type="caution">
    <text evidence="5">The sequence shown here is derived from an EMBL/GenBank/DDBJ whole genome shotgun (WGS) entry which is preliminary data.</text>
</comment>
<dbReference type="InterPro" id="IPR010998">
    <property type="entry name" value="Integrase_recombinase_N"/>
</dbReference>
<dbReference type="RefSeq" id="WP_051515161.1">
    <property type="nucleotide sequence ID" value="NZ_AZQP01000056.1"/>
</dbReference>
<evidence type="ECO:0000313" key="5">
    <source>
        <dbReference type="EMBL" id="EYE87435.1"/>
    </source>
</evidence>
<dbReference type="InterPro" id="IPR044068">
    <property type="entry name" value="CB"/>
</dbReference>
<comment type="similarity">
    <text evidence="1">Belongs to the 'phage' integrase family.</text>
</comment>
<gene>
    <name evidence="5" type="ORF">Q428_13255</name>
</gene>
<evidence type="ECO:0000259" key="4">
    <source>
        <dbReference type="PROSITE" id="PS51900"/>
    </source>
</evidence>
<evidence type="ECO:0000256" key="1">
    <source>
        <dbReference type="ARBA" id="ARBA00008857"/>
    </source>
</evidence>
<dbReference type="Proteomes" id="UP000019681">
    <property type="component" value="Unassembled WGS sequence"/>
</dbReference>
<accession>A0A017RU66</accession>
<dbReference type="InterPro" id="IPR011010">
    <property type="entry name" value="DNA_brk_join_enz"/>
</dbReference>
<evidence type="ECO:0000256" key="2">
    <source>
        <dbReference type="ARBA" id="ARBA00023125"/>
    </source>
</evidence>
<evidence type="ECO:0000313" key="6">
    <source>
        <dbReference type="Proteomes" id="UP000019681"/>
    </source>
</evidence>
<dbReference type="Gene3D" id="1.10.150.130">
    <property type="match status" value="1"/>
</dbReference>
<sequence length="173" mass="20462">MKLTKFDMQIDDFMDYCESKDLSRKTMASYEATLKLFARYLYDELQIECATKVNDKIVRQYVLYLKERGKYTITADDTTRQINKPSNRGDLGKKISPATINNYIRNIKVFYNFLFDTKMIKTNTVKKVEFVKTERKPKEFISDNDFIRLIKSLNTTKGCIFSNVVKRYYGIIQ</sequence>
<name>A0A017RU66_9CLOT</name>
<protein>
    <recommendedName>
        <fullName evidence="4">Core-binding (CB) domain-containing protein</fullName>
    </recommendedName>
</protein>
<keyword evidence="2 3" id="KW-0238">DNA-binding</keyword>
<dbReference type="InterPro" id="IPR004107">
    <property type="entry name" value="Integrase_SAM-like_N"/>
</dbReference>
<dbReference type="GO" id="GO:0003677">
    <property type="term" value="F:DNA binding"/>
    <property type="evidence" value="ECO:0007669"/>
    <property type="project" value="UniProtKB-UniRule"/>
</dbReference>
<proteinExistence type="inferred from homology"/>
<reference evidence="5 6" key="1">
    <citation type="journal article" date="2014" name="Genome Announc.">
        <title>Draft Genome Sequence of Fervidicella metallireducens Strain AeBT, an Iron-Reducing Thermoanaerobe from the Great Artesian Basin.</title>
        <authorList>
            <person name="Patel B.K."/>
        </authorList>
    </citation>
    <scope>NUCLEOTIDE SEQUENCE [LARGE SCALE GENOMIC DNA]</scope>
    <source>
        <strain evidence="5 6">AeB</strain>
    </source>
</reference>
<dbReference type="AlphaFoldDB" id="A0A017RU66"/>
<dbReference type="Pfam" id="PF02899">
    <property type="entry name" value="Phage_int_SAM_1"/>
    <property type="match status" value="1"/>
</dbReference>